<evidence type="ECO:0000256" key="3">
    <source>
        <dbReference type="ARBA" id="ARBA00022729"/>
    </source>
</evidence>
<dbReference type="SUPFAM" id="SSF53850">
    <property type="entry name" value="Periplasmic binding protein-like II"/>
    <property type="match status" value="1"/>
</dbReference>
<protein>
    <submittedName>
        <fullName evidence="6">Peptide/nickel transport system substrate-binding protein</fullName>
    </submittedName>
</protein>
<sequence>MISRRNFLAASAAFPALSYLSFTKAFAATPQSVLVVAMQLDNMTSLDPHEGFESVGAEICGNMYHKLVAPNLEDPDKVDPQIAESWTASEDGKTFTFKIRKGLKFSSGAPVTSEDCAFSLQRAVKLNKSPAFIITQFGFNADNAETAITAPDAETVVLKTENPTALGLLLYCLSANVGAIIEKKAALDHAEGDDLGNAWLRQNSAGSGEFMLKIWRASDSVVLLKNPNGDYKGNIERIIMRHIVDPSSQLLMLKQGDVDIARNLLTEQLKGLEGDDSIKLMQKSTASIMLMSLNQSVEQLQNPKVWEAFKWAVGYRSMQKNIVPMTYVVHQAIVPEGLPGAYNENPYEQDLEKAKALLAEAGYPDGFEIEIDHYSAPPYPDIAQAIQSDLGKIGIKVTLLAAENRQVLTKMRARKHQIALSSWGTDYFDPNSNADVFCINQDNSDDATTRPFCWRSHFQDDKIAAMAEEARDEPDPETRIQKYVELQKYYMNNSPFVVMMQSSVVAAMRPNVEGVRLGTLPDSHSYAGTSKA</sequence>
<dbReference type="PROSITE" id="PS01040">
    <property type="entry name" value="SBP_BACTERIAL_5"/>
    <property type="match status" value="1"/>
</dbReference>
<comment type="caution">
    <text evidence="6">The sequence shown here is derived from an EMBL/GenBank/DDBJ whole genome shotgun (WGS) entry which is preliminary data.</text>
</comment>
<dbReference type="InterPro" id="IPR006311">
    <property type="entry name" value="TAT_signal"/>
</dbReference>
<comment type="subcellular location">
    <subcellularLocation>
        <location evidence="1">Periplasm</location>
    </subcellularLocation>
</comment>
<dbReference type="PANTHER" id="PTHR30290">
    <property type="entry name" value="PERIPLASMIC BINDING COMPONENT OF ABC TRANSPORTER"/>
    <property type="match status" value="1"/>
</dbReference>
<dbReference type="AlphaFoldDB" id="A0A2T5VG48"/>
<dbReference type="PROSITE" id="PS51318">
    <property type="entry name" value="TAT"/>
    <property type="match status" value="1"/>
</dbReference>
<dbReference type="PIRSF" id="PIRSF002741">
    <property type="entry name" value="MppA"/>
    <property type="match status" value="1"/>
</dbReference>
<dbReference type="RefSeq" id="WP_107988247.1">
    <property type="nucleotide sequence ID" value="NZ_QAYG01000001.1"/>
</dbReference>
<reference evidence="6 7" key="1">
    <citation type="submission" date="2018-04" db="EMBL/GenBank/DDBJ databases">
        <title>Genomic Encyclopedia of Archaeal and Bacterial Type Strains, Phase II (KMG-II): from individual species to whole genera.</title>
        <authorList>
            <person name="Goeker M."/>
        </authorList>
    </citation>
    <scope>NUCLEOTIDE SEQUENCE [LARGE SCALE GENOMIC DNA]</scope>
    <source>
        <strain evidence="6 7">DSM 23382</strain>
    </source>
</reference>
<accession>A0A2T5VG48</accession>
<keyword evidence="7" id="KW-1185">Reference proteome</keyword>
<dbReference type="GO" id="GO:1904680">
    <property type="term" value="F:peptide transmembrane transporter activity"/>
    <property type="evidence" value="ECO:0007669"/>
    <property type="project" value="TreeGrafter"/>
</dbReference>
<feature type="domain" description="Solute-binding protein family 5" evidence="5">
    <location>
        <begin position="77"/>
        <end position="443"/>
    </location>
</feature>
<dbReference type="Gene3D" id="3.90.76.10">
    <property type="entry name" value="Dipeptide-binding Protein, Domain 1"/>
    <property type="match status" value="1"/>
</dbReference>
<comment type="similarity">
    <text evidence="2">Belongs to the bacterial solute-binding protein 5 family.</text>
</comment>
<dbReference type="Gene3D" id="3.40.190.10">
    <property type="entry name" value="Periplasmic binding protein-like II"/>
    <property type="match status" value="1"/>
</dbReference>
<keyword evidence="3 4" id="KW-0732">Signal</keyword>
<dbReference type="PANTHER" id="PTHR30290:SF34">
    <property type="entry name" value="ABC TRANSPORTER, PERIPLASMIC OLIGO-PEPTIDE BINDING PROTEIN, PUTATIVE-RELATED"/>
    <property type="match status" value="1"/>
</dbReference>
<dbReference type="Proteomes" id="UP000244081">
    <property type="component" value="Unassembled WGS sequence"/>
</dbReference>
<proteinExistence type="inferred from homology"/>
<evidence type="ECO:0000313" key="6">
    <source>
        <dbReference type="EMBL" id="PTW62720.1"/>
    </source>
</evidence>
<dbReference type="GO" id="GO:0015833">
    <property type="term" value="P:peptide transport"/>
    <property type="evidence" value="ECO:0007669"/>
    <property type="project" value="TreeGrafter"/>
</dbReference>
<dbReference type="GO" id="GO:0043190">
    <property type="term" value="C:ATP-binding cassette (ABC) transporter complex"/>
    <property type="evidence" value="ECO:0007669"/>
    <property type="project" value="InterPro"/>
</dbReference>
<feature type="signal peptide" evidence="4">
    <location>
        <begin position="1"/>
        <end position="27"/>
    </location>
</feature>
<dbReference type="InterPro" id="IPR023765">
    <property type="entry name" value="SBP_5_CS"/>
</dbReference>
<dbReference type="GO" id="GO:0030288">
    <property type="term" value="C:outer membrane-bounded periplasmic space"/>
    <property type="evidence" value="ECO:0007669"/>
    <property type="project" value="UniProtKB-ARBA"/>
</dbReference>
<evidence type="ECO:0000256" key="2">
    <source>
        <dbReference type="ARBA" id="ARBA00005695"/>
    </source>
</evidence>
<dbReference type="Gene3D" id="3.10.105.10">
    <property type="entry name" value="Dipeptide-binding Protein, Domain 3"/>
    <property type="match status" value="1"/>
</dbReference>
<dbReference type="EMBL" id="QAYG01000001">
    <property type="protein sequence ID" value="PTW62720.1"/>
    <property type="molecule type" value="Genomic_DNA"/>
</dbReference>
<organism evidence="6 7">
    <name type="scientific">Breoghania corrubedonensis</name>
    <dbReference type="NCBI Taxonomy" id="665038"/>
    <lineage>
        <taxon>Bacteria</taxon>
        <taxon>Pseudomonadati</taxon>
        <taxon>Pseudomonadota</taxon>
        <taxon>Alphaproteobacteria</taxon>
        <taxon>Hyphomicrobiales</taxon>
        <taxon>Stappiaceae</taxon>
        <taxon>Breoghania</taxon>
    </lineage>
</organism>
<evidence type="ECO:0000259" key="5">
    <source>
        <dbReference type="Pfam" id="PF00496"/>
    </source>
</evidence>
<dbReference type="OrthoDB" id="9803988at2"/>
<dbReference type="Pfam" id="PF00496">
    <property type="entry name" value="SBP_bac_5"/>
    <property type="match status" value="1"/>
</dbReference>
<gene>
    <name evidence="6" type="ORF">C8N35_101767</name>
</gene>
<name>A0A2T5VG48_9HYPH</name>
<evidence type="ECO:0000256" key="1">
    <source>
        <dbReference type="ARBA" id="ARBA00004418"/>
    </source>
</evidence>
<evidence type="ECO:0000313" key="7">
    <source>
        <dbReference type="Proteomes" id="UP000244081"/>
    </source>
</evidence>
<evidence type="ECO:0000256" key="4">
    <source>
        <dbReference type="SAM" id="SignalP"/>
    </source>
</evidence>
<dbReference type="InterPro" id="IPR030678">
    <property type="entry name" value="Peptide/Ni-bd"/>
</dbReference>
<feature type="chain" id="PRO_5015533037" evidence="4">
    <location>
        <begin position="28"/>
        <end position="532"/>
    </location>
</feature>
<dbReference type="InterPro" id="IPR000914">
    <property type="entry name" value="SBP_5_dom"/>
</dbReference>
<dbReference type="InterPro" id="IPR039424">
    <property type="entry name" value="SBP_5"/>
</dbReference>
<dbReference type="CDD" id="cd08512">
    <property type="entry name" value="PBP2_NikA_DppA_OppA_like_7"/>
    <property type="match status" value="1"/>
</dbReference>